<proteinExistence type="predicted"/>
<feature type="non-terminal residue" evidence="1">
    <location>
        <position position="42"/>
    </location>
</feature>
<comment type="caution">
    <text evidence="1">The sequence shown here is derived from an EMBL/GenBank/DDBJ whole genome shotgun (WGS) entry which is preliminary data.</text>
</comment>
<protein>
    <submittedName>
        <fullName evidence="1">45957_t:CDS:1</fullName>
    </submittedName>
</protein>
<organism evidence="1 2">
    <name type="scientific">Gigaspora margarita</name>
    <dbReference type="NCBI Taxonomy" id="4874"/>
    <lineage>
        <taxon>Eukaryota</taxon>
        <taxon>Fungi</taxon>
        <taxon>Fungi incertae sedis</taxon>
        <taxon>Mucoromycota</taxon>
        <taxon>Glomeromycotina</taxon>
        <taxon>Glomeromycetes</taxon>
        <taxon>Diversisporales</taxon>
        <taxon>Gigasporaceae</taxon>
        <taxon>Gigaspora</taxon>
    </lineage>
</organism>
<gene>
    <name evidence="1" type="ORF">GMARGA_LOCUS18726</name>
</gene>
<dbReference type="Proteomes" id="UP000789901">
    <property type="component" value="Unassembled WGS sequence"/>
</dbReference>
<dbReference type="EMBL" id="CAJVQB010015165">
    <property type="protein sequence ID" value="CAG8772881.1"/>
    <property type="molecule type" value="Genomic_DNA"/>
</dbReference>
<evidence type="ECO:0000313" key="1">
    <source>
        <dbReference type="EMBL" id="CAG8772881.1"/>
    </source>
</evidence>
<name>A0ABN7VHK2_GIGMA</name>
<sequence length="42" mass="5159">MVFEKLTIQKNIPKTYIAKWQLLHNWLEDPILNLQVEYLVKF</sequence>
<evidence type="ECO:0000313" key="2">
    <source>
        <dbReference type="Proteomes" id="UP000789901"/>
    </source>
</evidence>
<accession>A0ABN7VHK2</accession>
<reference evidence="1 2" key="1">
    <citation type="submission" date="2021-06" db="EMBL/GenBank/DDBJ databases">
        <authorList>
            <person name="Kallberg Y."/>
            <person name="Tangrot J."/>
            <person name="Rosling A."/>
        </authorList>
    </citation>
    <scope>NUCLEOTIDE SEQUENCE [LARGE SCALE GENOMIC DNA]</scope>
    <source>
        <strain evidence="1 2">120-4 pot B 10/14</strain>
    </source>
</reference>
<keyword evidence="2" id="KW-1185">Reference proteome</keyword>